<dbReference type="Proteomes" id="UP000532746">
    <property type="component" value="Unassembled WGS sequence"/>
</dbReference>
<protein>
    <submittedName>
        <fullName evidence="3">Zn-dependent protease with chaperone function</fullName>
    </submittedName>
</protein>
<evidence type="ECO:0000313" key="4">
    <source>
        <dbReference type="Proteomes" id="UP000532746"/>
    </source>
</evidence>
<keyword evidence="1" id="KW-0812">Transmembrane</keyword>
<dbReference type="GO" id="GO:0008233">
    <property type="term" value="F:peptidase activity"/>
    <property type="evidence" value="ECO:0007669"/>
    <property type="project" value="UniProtKB-KW"/>
</dbReference>
<name>A0A7W9SYD4_9BACT</name>
<reference evidence="3 4" key="1">
    <citation type="submission" date="2020-08" db="EMBL/GenBank/DDBJ databases">
        <title>Genomic Encyclopedia of Type Strains, Phase IV (KMG-IV): sequencing the most valuable type-strain genomes for metagenomic binning, comparative biology and taxonomic classification.</title>
        <authorList>
            <person name="Goeker M."/>
        </authorList>
    </citation>
    <scope>NUCLEOTIDE SEQUENCE [LARGE SCALE GENOMIC DNA]</scope>
    <source>
        <strain evidence="3 4">DSM 26718</strain>
    </source>
</reference>
<evidence type="ECO:0000313" key="3">
    <source>
        <dbReference type="EMBL" id="MBB6058187.1"/>
    </source>
</evidence>
<evidence type="ECO:0000256" key="1">
    <source>
        <dbReference type="SAM" id="Phobius"/>
    </source>
</evidence>
<dbReference type="PANTHER" id="PTHR34978:SF3">
    <property type="entry name" value="SLR0241 PROTEIN"/>
    <property type="match status" value="1"/>
</dbReference>
<dbReference type="RefSeq" id="WP_183401659.1">
    <property type="nucleotide sequence ID" value="NZ_JACHGG010000001.1"/>
</dbReference>
<accession>A0A7W9SYD4</accession>
<gene>
    <name evidence="3" type="ORF">HNQ93_001017</name>
</gene>
<dbReference type="EMBL" id="JACHGG010000001">
    <property type="protein sequence ID" value="MBB6058187.1"/>
    <property type="molecule type" value="Genomic_DNA"/>
</dbReference>
<sequence length="469" mass="52492">MSTPELLPYLLKVNGALLLFCAGYYLLLRRLTFFRLNRAFLLVVLVFAPLYPLLDVSQWFARSQSLPVPLLELAPAWQALPVGAATAPEAINWLGFAYWTGVGVLAVRFLLQLLSLYRLHRRSRSTEFEGVGFRAVPELVAPFAFWQTVYLNPAQHGPDELPAILCHEQVHVREWHTVDVLLAQLSLVFYWFNPGVWLLRQALHENLEFHTDYRVLQSGLLDSKAYQYRLLRQNVQSQAHSNALVSHFNFHLLKTRIAMMNKPRTAPLQAARYLLLLPLAAALTLWGCEKKAYVPEPVSVSQNQTSDATKAMYFLDGVRTTSAALDQLNPTSIASMNVLKGRKFMPGFDEQAFRKDFGDIGEQGIILIVTKAGENSEALRAFNEKYHIVYKEQSPEDKKITMRVSSGNDLSTADLQGRLLLINGKEATPGATKLAAGSVQSVYVLDAEKATAKYGEKGKNGAVVITTKQ</sequence>
<keyword evidence="1" id="KW-0472">Membrane</keyword>
<keyword evidence="3" id="KW-0378">Hydrolase</keyword>
<dbReference type="Pfam" id="PF05569">
    <property type="entry name" value="Peptidase_M56"/>
    <property type="match status" value="1"/>
</dbReference>
<dbReference type="InterPro" id="IPR052173">
    <property type="entry name" value="Beta-lactam_resp_regulator"/>
</dbReference>
<dbReference type="CDD" id="cd07341">
    <property type="entry name" value="M56_BlaR1_MecR1_like"/>
    <property type="match status" value="1"/>
</dbReference>
<dbReference type="PANTHER" id="PTHR34978">
    <property type="entry name" value="POSSIBLE SENSOR-TRANSDUCER PROTEIN BLAR"/>
    <property type="match status" value="1"/>
</dbReference>
<keyword evidence="4" id="KW-1185">Reference proteome</keyword>
<evidence type="ECO:0000259" key="2">
    <source>
        <dbReference type="Pfam" id="PF05569"/>
    </source>
</evidence>
<dbReference type="AlphaFoldDB" id="A0A7W9SYD4"/>
<organism evidence="3 4">
    <name type="scientific">Hymenobacter luteus</name>
    <dbReference type="NCBI Taxonomy" id="1411122"/>
    <lineage>
        <taxon>Bacteria</taxon>
        <taxon>Pseudomonadati</taxon>
        <taxon>Bacteroidota</taxon>
        <taxon>Cytophagia</taxon>
        <taxon>Cytophagales</taxon>
        <taxon>Hymenobacteraceae</taxon>
        <taxon>Hymenobacter</taxon>
    </lineage>
</organism>
<keyword evidence="3" id="KW-0645">Protease</keyword>
<dbReference type="InterPro" id="IPR008756">
    <property type="entry name" value="Peptidase_M56"/>
</dbReference>
<feature type="transmembrane region" description="Helical" evidence="1">
    <location>
        <begin position="96"/>
        <end position="117"/>
    </location>
</feature>
<proteinExistence type="predicted"/>
<feature type="domain" description="Peptidase M56" evidence="2">
    <location>
        <begin position="155"/>
        <end position="260"/>
    </location>
</feature>
<feature type="transmembrane region" description="Helical" evidence="1">
    <location>
        <begin position="39"/>
        <end position="61"/>
    </location>
</feature>
<dbReference type="GO" id="GO:0006508">
    <property type="term" value="P:proteolysis"/>
    <property type="evidence" value="ECO:0007669"/>
    <property type="project" value="UniProtKB-KW"/>
</dbReference>
<feature type="transmembrane region" description="Helical" evidence="1">
    <location>
        <begin position="6"/>
        <end position="27"/>
    </location>
</feature>
<keyword evidence="1" id="KW-1133">Transmembrane helix</keyword>
<comment type="caution">
    <text evidence="3">The sequence shown here is derived from an EMBL/GenBank/DDBJ whole genome shotgun (WGS) entry which is preliminary data.</text>
</comment>